<dbReference type="AlphaFoldDB" id="A0A383DSF7"/>
<reference evidence="1" key="1">
    <citation type="submission" date="2018-05" db="EMBL/GenBank/DDBJ databases">
        <authorList>
            <person name="Lanie J.A."/>
            <person name="Ng W.-L."/>
            <person name="Kazmierczak K.M."/>
            <person name="Andrzejewski T.M."/>
            <person name="Davidsen T.M."/>
            <person name="Wayne K.J."/>
            <person name="Tettelin H."/>
            <person name="Glass J.I."/>
            <person name="Rusch D."/>
            <person name="Podicherti R."/>
            <person name="Tsui H.-C.T."/>
            <person name="Winkler M.E."/>
        </authorList>
    </citation>
    <scope>NUCLEOTIDE SEQUENCE</scope>
</reference>
<evidence type="ECO:0000313" key="1">
    <source>
        <dbReference type="EMBL" id="SVE47244.1"/>
    </source>
</evidence>
<protein>
    <submittedName>
        <fullName evidence="1">Uncharacterized protein</fullName>
    </submittedName>
</protein>
<sequence length="65" mass="6913">MFLFALSGIGLSTRISAICMRPPGFNTRFNPLNTSLLPGAKLIAPLEMTKSAHQSYTGGSSKIPC</sequence>
<name>A0A383DSF7_9ZZZZ</name>
<proteinExistence type="predicted"/>
<accession>A0A383DSF7</accession>
<dbReference type="EMBL" id="UINC01219670">
    <property type="protein sequence ID" value="SVE47244.1"/>
    <property type="molecule type" value="Genomic_DNA"/>
</dbReference>
<organism evidence="1">
    <name type="scientific">marine metagenome</name>
    <dbReference type="NCBI Taxonomy" id="408172"/>
    <lineage>
        <taxon>unclassified sequences</taxon>
        <taxon>metagenomes</taxon>
        <taxon>ecological metagenomes</taxon>
    </lineage>
</organism>
<gene>
    <name evidence="1" type="ORF">METZ01_LOCUS500098</name>
</gene>